<feature type="signal peptide" evidence="2">
    <location>
        <begin position="1"/>
        <end position="29"/>
    </location>
</feature>
<feature type="compositionally biased region" description="Low complexity" evidence="1">
    <location>
        <begin position="41"/>
        <end position="55"/>
    </location>
</feature>
<proteinExistence type="predicted"/>
<dbReference type="PATRIC" id="fig|1278073.3.peg.2910"/>
<dbReference type="RefSeq" id="WP_015348433.1">
    <property type="nucleotide sequence ID" value="NC_020126.1"/>
</dbReference>
<evidence type="ECO:0000256" key="2">
    <source>
        <dbReference type="SAM" id="SignalP"/>
    </source>
</evidence>
<dbReference type="HOGENOM" id="CLU_520448_0_0_7"/>
<evidence type="ECO:0000313" key="5">
    <source>
        <dbReference type="Proteomes" id="UP000011131"/>
    </source>
</evidence>
<feature type="chain" id="PRO_5003984181" evidence="2">
    <location>
        <begin position="30"/>
        <end position="520"/>
    </location>
</feature>
<dbReference type="Gene3D" id="3.60.21.10">
    <property type="match status" value="1"/>
</dbReference>
<feature type="domain" description="5'-Nucleotidase C-terminal" evidence="3">
    <location>
        <begin position="371"/>
        <end position="481"/>
    </location>
</feature>
<name>L7U9B8_MYXSD</name>
<evidence type="ECO:0000313" key="4">
    <source>
        <dbReference type="EMBL" id="AGC44172.1"/>
    </source>
</evidence>
<dbReference type="STRING" id="1278073.MYSTI_02856"/>
<sequence length="520" mass="54363">MNPTSFYRFRPSRQSRLSGVLVLALGALAGCEKSSPPPAAPASEQPPAAPAKPAVPSEVTLLVTGGTFGQLLPSDEGKGGAAQLLGQWVNTEKHCPGPVKDGQPTCADSGTLALATGDHGNGPALSSFFLGAPTAEVMGRMGYAASAMGNHELAFGKEAFLSNRTTGGFPYLAANLRVKDPATAGDLSLPAFQVFERRGLKIGVVGLAAEKTVRTAMAGRADGLEVTGYEDALSSAIPEARKAGADAVVVVADTCVTELQPVVAKHPEWKLTLVAGGRCPQQVYAKENGVIFASLDRGFSKYLRTQLTFDASKPAGEKVTGAEGKFVDVAGGTPDAETAQLIAKWKAQLDEALGQQIGFTKSGIPQASPLMAKWVVGAVRNSLGTDAAILNQGGIRGDLPAGPVTRGSVYSVMPFENSLLVVKLKGEDLAKQLANPKALFAGFTAAGKGKFKDAKGKALDPAKEYSVATVEYLYFGGDGFEFEKVAPEPTETGMAWQTPVVDWTKQLETTEKKPLEKQLK</sequence>
<dbReference type="InterPro" id="IPR029052">
    <property type="entry name" value="Metallo-depent_PP-like"/>
</dbReference>
<accession>L7U9B8</accession>
<dbReference type="eggNOG" id="COG0737">
    <property type="taxonomic scope" value="Bacteria"/>
</dbReference>
<dbReference type="EMBL" id="CP004025">
    <property type="protein sequence ID" value="AGC44172.1"/>
    <property type="molecule type" value="Genomic_DNA"/>
</dbReference>
<dbReference type="InterPro" id="IPR006179">
    <property type="entry name" value="5_nucleotidase/apyrase"/>
</dbReference>
<dbReference type="SUPFAM" id="SSF55816">
    <property type="entry name" value="5'-nucleotidase (syn. UDP-sugar hydrolase), C-terminal domain"/>
    <property type="match status" value="1"/>
</dbReference>
<dbReference type="SUPFAM" id="SSF56300">
    <property type="entry name" value="Metallo-dependent phosphatases"/>
    <property type="match status" value="1"/>
</dbReference>
<dbReference type="AlphaFoldDB" id="L7U9B8"/>
<dbReference type="PANTHER" id="PTHR11575">
    <property type="entry name" value="5'-NUCLEOTIDASE-RELATED"/>
    <property type="match status" value="1"/>
</dbReference>
<dbReference type="InterPro" id="IPR008334">
    <property type="entry name" value="5'-Nucleotdase_C"/>
</dbReference>
<dbReference type="KEGG" id="msd:MYSTI_02856"/>
<reference evidence="4 5" key="1">
    <citation type="journal article" date="2013" name="Genome Announc.">
        <title>Complete genome sequence of Myxococcus stipitatus strain DSM 14675, a fruiting myxobacterium.</title>
        <authorList>
            <person name="Huntley S."/>
            <person name="Kneip S."/>
            <person name="Treuner-Lange A."/>
            <person name="Sogaard-Andersen L."/>
        </authorList>
    </citation>
    <scope>NUCLEOTIDE SEQUENCE [LARGE SCALE GENOMIC DNA]</scope>
    <source>
        <strain evidence="5">DSM 14675 / JCM 12634 / Mx s8</strain>
    </source>
</reference>
<gene>
    <name evidence="4" type="ordered locus">MYSTI_02856</name>
</gene>
<evidence type="ECO:0000259" key="3">
    <source>
        <dbReference type="Pfam" id="PF02872"/>
    </source>
</evidence>
<dbReference type="Pfam" id="PF02872">
    <property type="entry name" value="5_nucleotid_C"/>
    <property type="match status" value="1"/>
</dbReference>
<evidence type="ECO:0000256" key="1">
    <source>
        <dbReference type="SAM" id="MobiDB-lite"/>
    </source>
</evidence>
<dbReference type="Proteomes" id="UP000011131">
    <property type="component" value="Chromosome"/>
</dbReference>
<dbReference type="GO" id="GO:0016787">
    <property type="term" value="F:hydrolase activity"/>
    <property type="evidence" value="ECO:0007669"/>
    <property type="project" value="InterPro"/>
</dbReference>
<feature type="region of interest" description="Disordered" evidence="1">
    <location>
        <begin position="32"/>
        <end position="55"/>
    </location>
</feature>
<keyword evidence="2" id="KW-0732">Signal</keyword>
<dbReference type="PANTHER" id="PTHR11575:SF24">
    <property type="entry name" value="5'-NUCLEOTIDASE"/>
    <property type="match status" value="1"/>
</dbReference>
<keyword evidence="5" id="KW-1185">Reference proteome</keyword>
<dbReference type="InterPro" id="IPR036907">
    <property type="entry name" value="5'-Nucleotdase_C_sf"/>
</dbReference>
<organism evidence="4 5">
    <name type="scientific">Myxococcus stipitatus (strain DSM 14675 / JCM 12634 / Mx s8)</name>
    <dbReference type="NCBI Taxonomy" id="1278073"/>
    <lineage>
        <taxon>Bacteria</taxon>
        <taxon>Pseudomonadati</taxon>
        <taxon>Myxococcota</taxon>
        <taxon>Myxococcia</taxon>
        <taxon>Myxococcales</taxon>
        <taxon>Cystobacterineae</taxon>
        <taxon>Myxococcaceae</taxon>
        <taxon>Myxococcus</taxon>
    </lineage>
</organism>
<protein>
    <submittedName>
        <fullName evidence="4">5'-nucleotidase</fullName>
    </submittedName>
</protein>
<dbReference type="Gene3D" id="3.90.780.10">
    <property type="entry name" value="5'-Nucleotidase, C-terminal domain"/>
    <property type="match status" value="2"/>
</dbReference>
<dbReference type="GO" id="GO:0009166">
    <property type="term" value="P:nucleotide catabolic process"/>
    <property type="evidence" value="ECO:0007669"/>
    <property type="project" value="InterPro"/>
</dbReference>
<dbReference type="OrthoDB" id="9775118at2"/>